<evidence type="ECO:0000256" key="1">
    <source>
        <dbReference type="SAM" id="MobiDB-lite"/>
    </source>
</evidence>
<feature type="region of interest" description="Disordered" evidence="1">
    <location>
        <begin position="1"/>
        <end position="20"/>
    </location>
</feature>
<comment type="caution">
    <text evidence="2">The sequence shown here is derived from an EMBL/GenBank/DDBJ whole genome shotgun (WGS) entry which is preliminary data.</text>
</comment>
<feature type="compositionally biased region" description="Polar residues" evidence="1">
    <location>
        <begin position="9"/>
        <end position="20"/>
    </location>
</feature>
<organism evidence="2 3">
    <name type="scientific">Frankliniella fusca</name>
    <dbReference type="NCBI Taxonomy" id="407009"/>
    <lineage>
        <taxon>Eukaryota</taxon>
        <taxon>Metazoa</taxon>
        <taxon>Ecdysozoa</taxon>
        <taxon>Arthropoda</taxon>
        <taxon>Hexapoda</taxon>
        <taxon>Insecta</taxon>
        <taxon>Pterygota</taxon>
        <taxon>Neoptera</taxon>
        <taxon>Paraneoptera</taxon>
        <taxon>Thysanoptera</taxon>
        <taxon>Terebrantia</taxon>
        <taxon>Thripoidea</taxon>
        <taxon>Thripidae</taxon>
        <taxon>Frankliniella</taxon>
    </lineage>
</organism>
<evidence type="ECO:0000313" key="2">
    <source>
        <dbReference type="EMBL" id="KAK3910758.1"/>
    </source>
</evidence>
<proteinExistence type="predicted"/>
<dbReference type="AlphaFoldDB" id="A0AAE1L8V8"/>
<name>A0AAE1L8V8_9NEOP</name>
<keyword evidence="3" id="KW-1185">Reference proteome</keyword>
<sequence>MSRSRTIRKSTTQHTDSISTQIDAATLSQYQEQRRGNPVPTPAVVTILLWKFSLHTETS</sequence>
<evidence type="ECO:0000313" key="3">
    <source>
        <dbReference type="Proteomes" id="UP001219518"/>
    </source>
</evidence>
<reference evidence="2" key="2">
    <citation type="journal article" date="2023" name="BMC Genomics">
        <title>Pest status, molecular evolution, and epigenetic factors derived from the genome assembly of Frankliniella fusca, a thysanopteran phytovirus vector.</title>
        <authorList>
            <person name="Catto M.A."/>
            <person name="Labadie P.E."/>
            <person name="Jacobson A.L."/>
            <person name="Kennedy G.G."/>
            <person name="Srinivasan R."/>
            <person name="Hunt B.G."/>
        </authorList>
    </citation>
    <scope>NUCLEOTIDE SEQUENCE</scope>
    <source>
        <strain evidence="2">PL_HMW_Pooled</strain>
    </source>
</reference>
<dbReference type="Proteomes" id="UP001219518">
    <property type="component" value="Unassembled WGS sequence"/>
</dbReference>
<gene>
    <name evidence="2" type="ORF">KUF71_004246</name>
</gene>
<dbReference type="EMBL" id="JAHWGI010000195">
    <property type="protein sequence ID" value="KAK3910758.1"/>
    <property type="molecule type" value="Genomic_DNA"/>
</dbReference>
<protein>
    <submittedName>
        <fullName evidence="2">Protein I'm not dead yet</fullName>
    </submittedName>
</protein>
<reference evidence="2" key="1">
    <citation type="submission" date="2021-07" db="EMBL/GenBank/DDBJ databases">
        <authorList>
            <person name="Catto M.A."/>
            <person name="Jacobson A."/>
            <person name="Kennedy G."/>
            <person name="Labadie P."/>
            <person name="Hunt B.G."/>
            <person name="Srinivasan R."/>
        </authorList>
    </citation>
    <scope>NUCLEOTIDE SEQUENCE</scope>
    <source>
        <strain evidence="2">PL_HMW_Pooled</strain>
        <tissue evidence="2">Head</tissue>
    </source>
</reference>
<accession>A0AAE1L8V8</accession>